<sequence length="46" mass="5317">MDVFQQFKQCCCCKKHLKPLLPSPLHKLLKRHLSKTSSQRVIPGDV</sequence>
<dbReference type="WBParaSite" id="PEQ_0000458201-mRNA-1">
    <property type="protein sequence ID" value="PEQ_0000458201-mRNA-1"/>
    <property type="gene ID" value="PEQ_0000458201"/>
</dbReference>
<reference evidence="2" key="1">
    <citation type="submission" date="2022-11" db="UniProtKB">
        <authorList>
            <consortium name="WormBaseParasite"/>
        </authorList>
    </citation>
    <scope>IDENTIFICATION</scope>
</reference>
<keyword evidence="1" id="KW-1185">Reference proteome</keyword>
<dbReference type="Proteomes" id="UP000887564">
    <property type="component" value="Unplaced"/>
</dbReference>
<organism evidence="1 2">
    <name type="scientific">Parascaris equorum</name>
    <name type="common">Equine roundworm</name>
    <dbReference type="NCBI Taxonomy" id="6256"/>
    <lineage>
        <taxon>Eukaryota</taxon>
        <taxon>Metazoa</taxon>
        <taxon>Ecdysozoa</taxon>
        <taxon>Nematoda</taxon>
        <taxon>Chromadorea</taxon>
        <taxon>Rhabditida</taxon>
        <taxon>Spirurina</taxon>
        <taxon>Ascaridomorpha</taxon>
        <taxon>Ascaridoidea</taxon>
        <taxon>Ascarididae</taxon>
        <taxon>Parascaris</taxon>
    </lineage>
</organism>
<name>A0A914RIG3_PAREQ</name>
<evidence type="ECO:0000313" key="2">
    <source>
        <dbReference type="WBParaSite" id="PEQ_0000458201-mRNA-1"/>
    </source>
</evidence>
<evidence type="ECO:0000313" key="1">
    <source>
        <dbReference type="Proteomes" id="UP000887564"/>
    </source>
</evidence>
<proteinExistence type="predicted"/>
<accession>A0A914RIG3</accession>
<dbReference type="AlphaFoldDB" id="A0A914RIG3"/>
<protein>
    <submittedName>
        <fullName evidence="2">Uncharacterized protein</fullName>
    </submittedName>
</protein>